<sequence>MDISGINPNIYQQLNISKQDKVTTTSFEDALKKAEEEQDDKALREACREFEEYFVNQMFSEMRKTVHGGSLIPKSQGEKIFEDMLYEEYSKEIAKEQGIGIAQMMFEQLSNTGTVNQVKSGLK</sequence>
<dbReference type="Pfam" id="PF10135">
    <property type="entry name" value="Rod-binding"/>
    <property type="match status" value="1"/>
</dbReference>
<name>A0A8J8MH85_9FIRM</name>
<dbReference type="KEGG" id="vpy:HZI73_03695"/>
<evidence type="ECO:0000313" key="2">
    <source>
        <dbReference type="EMBL" id="QUI21442.1"/>
    </source>
</evidence>
<accession>A0A8J8MH85</accession>
<organism evidence="2 3">
    <name type="scientific">Vallitalea pronyensis</name>
    <dbReference type="NCBI Taxonomy" id="1348613"/>
    <lineage>
        <taxon>Bacteria</taxon>
        <taxon>Bacillati</taxon>
        <taxon>Bacillota</taxon>
        <taxon>Clostridia</taxon>
        <taxon>Lachnospirales</taxon>
        <taxon>Vallitaleaceae</taxon>
        <taxon>Vallitalea</taxon>
    </lineage>
</organism>
<feature type="domain" description="Flagellar protein FlgJ N-terminal" evidence="1">
    <location>
        <begin position="61"/>
        <end position="108"/>
    </location>
</feature>
<keyword evidence="3" id="KW-1185">Reference proteome</keyword>
<dbReference type="EMBL" id="CP058649">
    <property type="protein sequence ID" value="QUI21442.1"/>
    <property type="molecule type" value="Genomic_DNA"/>
</dbReference>
<dbReference type="RefSeq" id="WP_212696912.1">
    <property type="nucleotide sequence ID" value="NZ_CP058649.1"/>
</dbReference>
<evidence type="ECO:0000313" key="3">
    <source>
        <dbReference type="Proteomes" id="UP000683246"/>
    </source>
</evidence>
<gene>
    <name evidence="2" type="ORF">HZI73_03695</name>
</gene>
<evidence type="ECO:0000259" key="1">
    <source>
        <dbReference type="Pfam" id="PF10135"/>
    </source>
</evidence>
<dbReference type="Proteomes" id="UP000683246">
    <property type="component" value="Chromosome"/>
</dbReference>
<dbReference type="AlphaFoldDB" id="A0A8J8MH85"/>
<dbReference type="InterPro" id="IPR019301">
    <property type="entry name" value="Flagellar_prot_FlgJ_N"/>
</dbReference>
<proteinExistence type="predicted"/>
<protein>
    <submittedName>
        <fullName evidence="2">Rod-binding protein</fullName>
    </submittedName>
</protein>
<reference evidence="2" key="1">
    <citation type="submission" date="2020-07" db="EMBL/GenBank/DDBJ databases">
        <title>Vallitalea pronyensis genome.</title>
        <authorList>
            <person name="Postec A."/>
        </authorList>
    </citation>
    <scope>NUCLEOTIDE SEQUENCE</scope>
    <source>
        <strain evidence="2">FatNI3</strain>
    </source>
</reference>